<dbReference type="OMA" id="YERWWIC"/>
<dbReference type="PANTHER" id="PTHR31279">
    <property type="entry name" value="PROTEIN EXORDIUM-LIKE 5"/>
    <property type="match status" value="1"/>
</dbReference>
<comment type="subcellular location">
    <subcellularLocation>
        <location evidence="1">Secreted</location>
        <location evidence="1">Extracellular space</location>
        <location evidence="1">Apoplast</location>
    </subcellularLocation>
</comment>
<evidence type="ECO:0000256" key="4">
    <source>
        <dbReference type="ARBA" id="ARBA00022729"/>
    </source>
</evidence>
<dbReference type="EMBL" id="LRBV02000007">
    <property type="status" value="NOT_ANNOTATED_CDS"/>
    <property type="molecule type" value="Genomic_DNA"/>
</dbReference>
<dbReference type="PANTHER" id="PTHR31279:SF18">
    <property type="entry name" value="PROTEIN EXORDIUM-LIKE 7"/>
    <property type="match status" value="1"/>
</dbReference>
<keyword evidence="2" id="KW-0052">Apoplast</keyword>
<evidence type="ECO:0000256" key="3">
    <source>
        <dbReference type="ARBA" id="ARBA00022525"/>
    </source>
</evidence>
<dbReference type="GO" id="GO:0048046">
    <property type="term" value="C:apoplast"/>
    <property type="evidence" value="ECO:0007669"/>
    <property type="project" value="UniProtKB-SubCell"/>
</dbReference>
<keyword evidence="7" id="KW-1185">Reference proteome</keyword>
<dbReference type="Gramene" id="QL07p038616:mrna">
    <property type="protein sequence ID" value="QL07p038616:mrna:CDS:1"/>
    <property type="gene ID" value="QL07p038616"/>
</dbReference>
<protein>
    <submittedName>
        <fullName evidence="6">Uncharacterized protein</fullName>
    </submittedName>
</protein>
<dbReference type="Pfam" id="PF04674">
    <property type="entry name" value="Phi_1"/>
    <property type="match status" value="1"/>
</dbReference>
<comment type="similarity">
    <text evidence="5">Belongs to the EXORDIUM family.</text>
</comment>
<dbReference type="InParanoid" id="A0A7N2M6T5"/>
<dbReference type="EnsemblPlants" id="QL07p038616:mrna">
    <property type="protein sequence ID" value="QL07p038616:mrna:CDS:1"/>
    <property type="gene ID" value="QL07p038616"/>
</dbReference>
<evidence type="ECO:0000313" key="7">
    <source>
        <dbReference type="Proteomes" id="UP000594261"/>
    </source>
</evidence>
<dbReference type="InterPro" id="IPR006766">
    <property type="entry name" value="EXORDIUM-like"/>
</dbReference>
<reference evidence="6" key="2">
    <citation type="submission" date="2021-01" db="UniProtKB">
        <authorList>
            <consortium name="EnsemblPlants"/>
        </authorList>
    </citation>
    <scope>IDENTIFICATION</scope>
</reference>
<sequence>MHPPNGDVGASGMISVIAHELAGVSSNLLVNAWYARDDPTAPTEIADLCVGVYERWWICGKVFIDSWGNEYNLNGVKGRRFLMQWVWNPLQRRCFGPNAVD</sequence>
<dbReference type="Proteomes" id="UP000594261">
    <property type="component" value="Chromosome 7"/>
</dbReference>
<evidence type="ECO:0000256" key="5">
    <source>
        <dbReference type="ARBA" id="ARBA00023591"/>
    </source>
</evidence>
<evidence type="ECO:0000256" key="2">
    <source>
        <dbReference type="ARBA" id="ARBA00022523"/>
    </source>
</evidence>
<keyword evidence="4" id="KW-0732">Signal</keyword>
<proteinExistence type="inferred from homology"/>
<accession>A0A7N2M6T5</accession>
<dbReference type="AlphaFoldDB" id="A0A7N2M6T5"/>
<keyword evidence="3" id="KW-0964">Secreted</keyword>
<organism evidence="6 7">
    <name type="scientific">Quercus lobata</name>
    <name type="common">Valley oak</name>
    <dbReference type="NCBI Taxonomy" id="97700"/>
    <lineage>
        <taxon>Eukaryota</taxon>
        <taxon>Viridiplantae</taxon>
        <taxon>Streptophyta</taxon>
        <taxon>Embryophyta</taxon>
        <taxon>Tracheophyta</taxon>
        <taxon>Spermatophyta</taxon>
        <taxon>Magnoliopsida</taxon>
        <taxon>eudicotyledons</taxon>
        <taxon>Gunneridae</taxon>
        <taxon>Pentapetalae</taxon>
        <taxon>rosids</taxon>
        <taxon>fabids</taxon>
        <taxon>Fagales</taxon>
        <taxon>Fagaceae</taxon>
        <taxon>Quercus</taxon>
    </lineage>
</organism>
<evidence type="ECO:0000256" key="1">
    <source>
        <dbReference type="ARBA" id="ARBA00004271"/>
    </source>
</evidence>
<reference evidence="6 7" key="1">
    <citation type="journal article" date="2016" name="G3 (Bethesda)">
        <title>First Draft Assembly and Annotation of the Genome of a California Endemic Oak Quercus lobata Nee (Fagaceae).</title>
        <authorList>
            <person name="Sork V.L."/>
            <person name="Fitz-Gibbon S.T."/>
            <person name="Puiu D."/>
            <person name="Crepeau M."/>
            <person name="Gugger P.F."/>
            <person name="Sherman R."/>
            <person name="Stevens K."/>
            <person name="Langley C.H."/>
            <person name="Pellegrini M."/>
            <person name="Salzberg S.L."/>
        </authorList>
    </citation>
    <scope>NUCLEOTIDE SEQUENCE [LARGE SCALE GENOMIC DNA]</scope>
    <source>
        <strain evidence="6 7">cv. SW786</strain>
    </source>
</reference>
<evidence type="ECO:0000313" key="6">
    <source>
        <dbReference type="EnsemblPlants" id="QL07p038616:mrna:CDS:1"/>
    </source>
</evidence>
<name>A0A7N2M6T5_QUELO</name>